<dbReference type="GO" id="GO:0003743">
    <property type="term" value="F:translation initiation factor activity"/>
    <property type="evidence" value="ECO:0007669"/>
    <property type="project" value="UniProtKB-KW"/>
</dbReference>
<evidence type="ECO:0000256" key="2">
    <source>
        <dbReference type="ARBA" id="ARBA00022540"/>
    </source>
</evidence>
<dbReference type="GO" id="GO:0043022">
    <property type="term" value="F:ribosome binding"/>
    <property type="evidence" value="ECO:0007669"/>
    <property type="project" value="TreeGrafter"/>
</dbReference>
<dbReference type="PANTHER" id="PTHR10938">
    <property type="entry name" value="TRANSLATION INITIATION FACTOR IF-3"/>
    <property type="match status" value="1"/>
</dbReference>
<comment type="similarity">
    <text evidence="1">Belongs to the IF-3 family.</text>
</comment>
<dbReference type="GO" id="GO:0032790">
    <property type="term" value="P:ribosome disassembly"/>
    <property type="evidence" value="ECO:0007669"/>
    <property type="project" value="TreeGrafter"/>
</dbReference>
<evidence type="ECO:0000256" key="3">
    <source>
        <dbReference type="ARBA" id="ARBA00022917"/>
    </source>
</evidence>
<dbReference type="GO" id="GO:0070124">
    <property type="term" value="P:mitochondrial translational initiation"/>
    <property type="evidence" value="ECO:0007669"/>
    <property type="project" value="TreeGrafter"/>
</dbReference>
<protein>
    <recommendedName>
        <fullName evidence="5">Translation initiation factor 3 N-terminal domain-containing protein</fullName>
    </recommendedName>
</protein>
<dbReference type="AlphaFoldDB" id="A0A1B6I0Y1"/>
<organism evidence="4">
    <name type="scientific">Homalodisca liturata</name>
    <dbReference type="NCBI Taxonomy" id="320908"/>
    <lineage>
        <taxon>Eukaryota</taxon>
        <taxon>Metazoa</taxon>
        <taxon>Ecdysozoa</taxon>
        <taxon>Arthropoda</taxon>
        <taxon>Hexapoda</taxon>
        <taxon>Insecta</taxon>
        <taxon>Pterygota</taxon>
        <taxon>Neoptera</taxon>
        <taxon>Paraneoptera</taxon>
        <taxon>Hemiptera</taxon>
        <taxon>Auchenorrhyncha</taxon>
        <taxon>Membracoidea</taxon>
        <taxon>Cicadellidae</taxon>
        <taxon>Cicadellinae</taxon>
        <taxon>Proconiini</taxon>
        <taxon>Homalodisca</taxon>
    </lineage>
</organism>
<dbReference type="GO" id="GO:0005739">
    <property type="term" value="C:mitochondrion"/>
    <property type="evidence" value="ECO:0007669"/>
    <property type="project" value="TreeGrafter"/>
</dbReference>
<evidence type="ECO:0000256" key="1">
    <source>
        <dbReference type="ARBA" id="ARBA00005439"/>
    </source>
</evidence>
<keyword evidence="3" id="KW-0648">Protein biosynthesis</keyword>
<dbReference type="PANTHER" id="PTHR10938:SF0">
    <property type="entry name" value="TRANSLATION INITIATION FACTOR IF-3, MITOCHONDRIAL"/>
    <property type="match status" value="1"/>
</dbReference>
<dbReference type="SUPFAM" id="SSF55200">
    <property type="entry name" value="Translation initiation factor IF3, C-terminal domain"/>
    <property type="match status" value="1"/>
</dbReference>
<sequence>MWSRLSFKVHSLTIKGYATTYICEKTSASLLRISEERLTPSLSLFVSKYGKAFYSFDSKDNVNKTTLEKGSSSNKPKKPKKEVKTYITLLDLDKKMSVTTVEDAAKLALRRNYKLVKVVDFDPKTDRAVYQLLTESQYLKDDKGWEETKTKNEKSITDNKVVSFSSNINENDVLTKVNMMKKWLSKKCEVRVVVTGDLKAGENIYKLIEQNIGVDGRIVQKRTKGSDVRFQILPPKKTEKKFKSVRDGNHITHEL</sequence>
<dbReference type="Gene3D" id="3.30.110.10">
    <property type="entry name" value="Translation initiation factor 3 (IF-3), C-terminal domain"/>
    <property type="match status" value="1"/>
</dbReference>
<dbReference type="EMBL" id="GECU01027095">
    <property type="protein sequence ID" value="JAS80611.1"/>
    <property type="molecule type" value="Transcribed_RNA"/>
</dbReference>
<accession>A0A1B6I0Y1</accession>
<dbReference type="InterPro" id="IPR001288">
    <property type="entry name" value="Translation_initiation_fac_3"/>
</dbReference>
<proteinExistence type="inferred from homology"/>
<name>A0A1B6I0Y1_9HEMI</name>
<evidence type="ECO:0000313" key="4">
    <source>
        <dbReference type="EMBL" id="JAS80611.1"/>
    </source>
</evidence>
<keyword evidence="2" id="KW-0396">Initiation factor</keyword>
<evidence type="ECO:0008006" key="5">
    <source>
        <dbReference type="Google" id="ProtNLM"/>
    </source>
</evidence>
<dbReference type="InterPro" id="IPR036788">
    <property type="entry name" value="T_IF-3_C_sf"/>
</dbReference>
<gene>
    <name evidence="4" type="ORF">g.25048</name>
</gene>
<reference evidence="4" key="1">
    <citation type="submission" date="2015-11" db="EMBL/GenBank/DDBJ databases">
        <title>De novo transcriptome assembly of four potential Pierce s Disease insect vectors from Arizona vineyards.</title>
        <authorList>
            <person name="Tassone E.E."/>
        </authorList>
    </citation>
    <scope>NUCLEOTIDE SEQUENCE</scope>
</reference>